<dbReference type="GO" id="GO:0003677">
    <property type="term" value="F:DNA binding"/>
    <property type="evidence" value="ECO:0007669"/>
    <property type="project" value="UniProtKB-UniRule"/>
</dbReference>
<feature type="domain" description="OmpR/PhoB-type" evidence="3">
    <location>
        <begin position="2"/>
        <end position="104"/>
    </location>
</feature>
<proteinExistence type="predicted"/>
<evidence type="ECO:0000313" key="5">
    <source>
        <dbReference type="Proteomes" id="UP000094741"/>
    </source>
</evidence>
<evidence type="ECO:0000256" key="1">
    <source>
        <dbReference type="ARBA" id="ARBA00023125"/>
    </source>
</evidence>
<evidence type="ECO:0000313" key="4">
    <source>
        <dbReference type="EMBL" id="OEE33261.1"/>
    </source>
</evidence>
<dbReference type="InterPro" id="IPR016032">
    <property type="entry name" value="Sig_transdc_resp-reg_C-effctor"/>
</dbReference>
<reference evidence="4 5" key="1">
    <citation type="journal article" date="2012" name="Science">
        <title>Ecological populations of bacteria act as socially cohesive units of antibiotic production and resistance.</title>
        <authorList>
            <person name="Cordero O.X."/>
            <person name="Wildschutte H."/>
            <person name="Kirkup B."/>
            <person name="Proehl S."/>
            <person name="Ngo L."/>
            <person name="Hussain F."/>
            <person name="Le Roux F."/>
            <person name="Mincer T."/>
            <person name="Polz M.F."/>
        </authorList>
    </citation>
    <scope>NUCLEOTIDE SEQUENCE [LARGE SCALE GENOMIC DNA]</scope>
    <source>
        <strain evidence="4 5">ZF-129</strain>
    </source>
</reference>
<dbReference type="InterPro" id="IPR001867">
    <property type="entry name" value="OmpR/PhoB-type_DNA-bd"/>
</dbReference>
<evidence type="ECO:0000259" key="3">
    <source>
        <dbReference type="PROSITE" id="PS51755"/>
    </source>
</evidence>
<dbReference type="OrthoDB" id="5904978at2"/>
<dbReference type="AlphaFoldDB" id="A0A1E5BDW6"/>
<organism evidence="4 5">
    <name type="scientific">Vibrio genomosp. F10 str. ZF-129</name>
    <dbReference type="NCBI Taxonomy" id="1187848"/>
    <lineage>
        <taxon>Bacteria</taxon>
        <taxon>Pseudomonadati</taxon>
        <taxon>Pseudomonadota</taxon>
        <taxon>Gammaproteobacteria</taxon>
        <taxon>Vibrionales</taxon>
        <taxon>Vibrionaceae</taxon>
        <taxon>Vibrio</taxon>
    </lineage>
</organism>
<comment type="caution">
    <text evidence="4">The sequence shown here is derived from an EMBL/GenBank/DDBJ whole genome shotgun (WGS) entry which is preliminary data.</text>
</comment>
<dbReference type="SUPFAM" id="SSF46894">
    <property type="entry name" value="C-terminal effector domain of the bipartite response regulators"/>
    <property type="match status" value="1"/>
</dbReference>
<accession>A0A1E5BDW6</accession>
<dbReference type="RefSeq" id="WP_017035971.1">
    <property type="nucleotide sequence ID" value="NZ_AJYQ02000105.1"/>
</dbReference>
<evidence type="ECO:0000256" key="2">
    <source>
        <dbReference type="PROSITE-ProRule" id="PRU01091"/>
    </source>
</evidence>
<dbReference type="Gene3D" id="1.10.10.10">
    <property type="entry name" value="Winged helix-like DNA-binding domain superfamily/Winged helix DNA-binding domain"/>
    <property type="match status" value="1"/>
</dbReference>
<name>A0A1E5BDW6_9VIBR</name>
<feature type="DNA-binding region" description="OmpR/PhoB-type" evidence="2">
    <location>
        <begin position="2"/>
        <end position="104"/>
    </location>
</feature>
<dbReference type="GO" id="GO:0006355">
    <property type="term" value="P:regulation of DNA-templated transcription"/>
    <property type="evidence" value="ECO:0007669"/>
    <property type="project" value="InterPro"/>
</dbReference>
<protein>
    <recommendedName>
        <fullName evidence="3">OmpR/PhoB-type domain-containing protein</fullName>
    </recommendedName>
</protein>
<dbReference type="PROSITE" id="PS51755">
    <property type="entry name" value="OMPR_PHOB"/>
    <property type="match status" value="1"/>
</dbReference>
<dbReference type="Pfam" id="PF00486">
    <property type="entry name" value="Trans_reg_C"/>
    <property type="match status" value="1"/>
</dbReference>
<dbReference type="GO" id="GO:0000160">
    <property type="term" value="P:phosphorelay signal transduction system"/>
    <property type="evidence" value="ECO:0007669"/>
    <property type="project" value="InterPro"/>
</dbReference>
<dbReference type="EMBL" id="AJYQ02000105">
    <property type="protein sequence ID" value="OEE33261.1"/>
    <property type="molecule type" value="Genomic_DNA"/>
</dbReference>
<keyword evidence="1 2" id="KW-0238">DNA-binding</keyword>
<gene>
    <name evidence="4" type="ORF">A1QO_09925</name>
</gene>
<dbReference type="Proteomes" id="UP000094741">
    <property type="component" value="Unassembled WGS sequence"/>
</dbReference>
<dbReference type="InterPro" id="IPR036388">
    <property type="entry name" value="WH-like_DNA-bd_sf"/>
</dbReference>
<sequence>MIVELNHGTLKINVYSGHLNQSAKYTTSIEAQLNQSEYLLLSTLFANMGQHMTKQQLKLAGWPNTVVCDNSLNMSIMTLRNKLYELGDFWEIHTIYRLGYSLNIHSDYKKVNIETNLFLGTSAKEINPSVVSLLTI</sequence>
<dbReference type="SMART" id="SM00862">
    <property type="entry name" value="Trans_reg_C"/>
    <property type="match status" value="1"/>
</dbReference>